<dbReference type="Gene3D" id="3.90.320.10">
    <property type="match status" value="1"/>
</dbReference>
<accession>A0A2S5T7A0</accession>
<organism evidence="1 2">
    <name type="scientific">Caldimonas thermodepolymerans</name>
    <dbReference type="NCBI Taxonomy" id="215580"/>
    <lineage>
        <taxon>Bacteria</taxon>
        <taxon>Pseudomonadati</taxon>
        <taxon>Pseudomonadota</taxon>
        <taxon>Betaproteobacteria</taxon>
        <taxon>Burkholderiales</taxon>
        <taxon>Sphaerotilaceae</taxon>
        <taxon>Caldimonas</taxon>
    </lineage>
</organism>
<dbReference type="Proteomes" id="UP000239406">
    <property type="component" value="Unassembled WGS sequence"/>
</dbReference>
<name>A0A2S5T7A0_9BURK</name>
<gene>
    <name evidence="1" type="ORF">C1702_04770</name>
</gene>
<dbReference type="AlphaFoldDB" id="A0A2S5T7A0"/>
<reference evidence="1 2" key="1">
    <citation type="submission" date="2018-02" db="EMBL/GenBank/DDBJ databases">
        <title>Reclassifiation of [Polyangium] brachysporum DSM 7029 as Guopingzhaonella breviflexa gen. nov., sp. nov., a member of the family Comamonadaceae.</title>
        <authorList>
            <person name="Tang B."/>
        </authorList>
    </citation>
    <scope>NUCLEOTIDE SEQUENCE [LARGE SCALE GENOMIC DNA]</scope>
    <source>
        <strain evidence="1 2">DSM 15344</strain>
    </source>
</reference>
<protein>
    <submittedName>
        <fullName evidence="1">Uncharacterized protein</fullName>
    </submittedName>
</protein>
<dbReference type="InterPro" id="IPR038726">
    <property type="entry name" value="PDDEXK_AddAB-type"/>
</dbReference>
<evidence type="ECO:0000313" key="2">
    <source>
        <dbReference type="Proteomes" id="UP000239406"/>
    </source>
</evidence>
<sequence>MSARERWAPRPTADPWPQIAERVRRFAEERRLEPRHLLVLLPFAQHLPLAREAWVRTCPAGWMPRFETTQTLRERLPAASPAADGPSGDIATDRLAAARMLGQKQGLKEMRERDPAMFRHWVHGVVEMAHEFMQVAHAVAPARRAQWWDRAHAALGAHGGPGAMELTLARVALAWAAQREAGPADALFALRPQGWVAVHAGGPEPLVRALLDEAEAPVLEIDTDPAGDALFEGVSPDAQLLPCLDFEDEAQMAAAQVLRHLAAGEAPVALIAQDRVLVRRVRALLARQAIAVRDETGWRLSTTRAGACVAGLLRLAQPRAGTDDLLDWLKSGFTAGLAEDGAEGLAALETVLRRRLWSALQEVHEPALPERGRVLWRAALEALAPLHGEPRRVSLASWNDRLRSALQAGGVWDALAADGAGAEVLRALRLPGAAADDPGFLQQARAASMDLADYAAWVDSLLEAGAYAPEAPAQVEVVVTPLPRAMLRPFAAVVMPGCDEQRLGPAAFAPWLSERDRAALGLPTRVLSLQQQALAFAHLLRQPRVSLLWRQSQDGEPLDPGALVERLQLERSRRADLQVPVEDPRLRVPVQPSPQGPTAPTAPGLLPEALSATGYEALRNCPYRFFALYMLGLAEADELDDEIERRDYGIWLHAVLQRFHELHRQAPLDEAGEVERLVAIGAQERAAQQLDEAAFLPYALRLRELARLYVRWLFEHERGGGQVQASEVKLQARLPGFEQVCLKGTLDRIDRVRDGQGEATLVVDYKTSRLDTLKNRVKEPLEDTQLAFYAALLQLAGQAPDGGALRAMYLALDGNEVGQAEHQDVAASAQLLLEGMRQDLERIAGGAALPPLGEGTVCEYCEAQGLCRKGHWSGPDEPLATGVASA</sequence>
<dbReference type="InterPro" id="IPR011604">
    <property type="entry name" value="PDDEXK-like_dom_sf"/>
</dbReference>
<dbReference type="Pfam" id="PF12705">
    <property type="entry name" value="PDDEXK_1"/>
    <property type="match status" value="1"/>
</dbReference>
<dbReference type="SUPFAM" id="SSF52540">
    <property type="entry name" value="P-loop containing nucleoside triphosphate hydrolases"/>
    <property type="match status" value="1"/>
</dbReference>
<keyword evidence="2" id="KW-1185">Reference proteome</keyword>
<proteinExistence type="predicted"/>
<dbReference type="RefSeq" id="WP_104356543.1">
    <property type="nucleotide sequence ID" value="NZ_CP064338.1"/>
</dbReference>
<evidence type="ECO:0000313" key="1">
    <source>
        <dbReference type="EMBL" id="PPE70851.1"/>
    </source>
</evidence>
<dbReference type="EMBL" id="PSNY01000004">
    <property type="protein sequence ID" value="PPE70851.1"/>
    <property type="molecule type" value="Genomic_DNA"/>
</dbReference>
<dbReference type="InterPro" id="IPR027417">
    <property type="entry name" value="P-loop_NTPase"/>
</dbReference>
<comment type="caution">
    <text evidence="1">The sequence shown here is derived from an EMBL/GenBank/DDBJ whole genome shotgun (WGS) entry which is preliminary data.</text>
</comment>